<reference evidence="1 2" key="1">
    <citation type="submission" date="2009-12" db="EMBL/GenBank/DDBJ databases">
        <title>Genome Sequence of Lactobacillus gasseri 224-1.</title>
        <authorList>
            <person name="Durkin A.S."/>
            <person name="Madupu R."/>
            <person name="Torralba M."/>
            <person name="Methe B."/>
            <person name="Sutton G."/>
            <person name="Strausberg R.L."/>
            <person name="Nelson K.E."/>
        </authorList>
    </citation>
    <scope>NUCLEOTIDE SEQUENCE [LARGE SCALE GENOMIC DNA]</scope>
    <source>
        <strain evidence="1 2">224-1</strain>
    </source>
</reference>
<protein>
    <submittedName>
        <fullName evidence="1">Uncharacterized protein</fullName>
    </submittedName>
</protein>
<proteinExistence type="predicted"/>
<organism evidence="1 2">
    <name type="scientific">Lactobacillus gasseri 224-1</name>
    <dbReference type="NCBI Taxonomy" id="679196"/>
    <lineage>
        <taxon>Bacteria</taxon>
        <taxon>Bacillati</taxon>
        <taxon>Bacillota</taxon>
        <taxon>Bacilli</taxon>
        <taxon>Lactobacillales</taxon>
        <taxon>Lactobacillaceae</taxon>
        <taxon>Lactobacillus</taxon>
    </lineage>
</organism>
<gene>
    <name evidence="1" type="ORF">HMPREF9209_0361</name>
</gene>
<dbReference type="Proteomes" id="UP000003684">
    <property type="component" value="Unassembled WGS sequence"/>
</dbReference>
<name>D1YH08_LACGS</name>
<sequence>MQDLSNLLLAISALIGSISAFYQIIAKTKHNASPDKSDMSVEDVKKEIKKLQKKLKEDKHD</sequence>
<accession>D1YH08</accession>
<evidence type="ECO:0000313" key="2">
    <source>
        <dbReference type="Proteomes" id="UP000003684"/>
    </source>
</evidence>
<comment type="caution">
    <text evidence="1">The sequence shown here is derived from an EMBL/GenBank/DDBJ whole genome shotgun (WGS) entry which is preliminary data.</text>
</comment>
<dbReference type="EMBL" id="ADFT01000011">
    <property type="protein sequence ID" value="EFB62891.1"/>
    <property type="molecule type" value="Genomic_DNA"/>
</dbReference>
<dbReference type="AlphaFoldDB" id="D1YH08"/>
<evidence type="ECO:0000313" key="1">
    <source>
        <dbReference type="EMBL" id="EFB62891.1"/>
    </source>
</evidence>